<protein>
    <submittedName>
        <fullName evidence="1">Uncharacterized protein</fullName>
    </submittedName>
</protein>
<organism evidence="1 2">
    <name type="scientific">Ancylostoma ceylanicum</name>
    <dbReference type="NCBI Taxonomy" id="53326"/>
    <lineage>
        <taxon>Eukaryota</taxon>
        <taxon>Metazoa</taxon>
        <taxon>Ecdysozoa</taxon>
        <taxon>Nematoda</taxon>
        <taxon>Chromadorea</taxon>
        <taxon>Rhabditida</taxon>
        <taxon>Rhabditina</taxon>
        <taxon>Rhabditomorpha</taxon>
        <taxon>Strongyloidea</taxon>
        <taxon>Ancylostomatidae</taxon>
        <taxon>Ancylostomatinae</taxon>
        <taxon>Ancylostoma</taxon>
    </lineage>
</organism>
<sequence length="106" mass="11606">MQMKKKLSLAEAQFVAGYVIIPDIIRASAFTTLYLITLVRPGFSPVIGPPEILVKTFSRSVCAVLQISMKKNLHFALLRAVFVARRNEGPFAIIEVSGRAEADEGA</sequence>
<reference evidence="2" key="1">
    <citation type="journal article" date="2015" name="Nat. Genet.">
        <title>The genome and transcriptome of the zoonotic hookworm Ancylostoma ceylanicum identify infection-specific gene families.</title>
        <authorList>
            <person name="Schwarz E.M."/>
            <person name="Hu Y."/>
            <person name="Antoshechkin I."/>
            <person name="Miller M.M."/>
            <person name="Sternberg P.W."/>
            <person name="Aroian R.V."/>
        </authorList>
    </citation>
    <scope>NUCLEOTIDE SEQUENCE</scope>
    <source>
        <strain evidence="2">HY135</strain>
    </source>
</reference>
<gene>
    <name evidence="1" type="primary">Acey_s0250.g134</name>
    <name evidence="1" type="ORF">Y032_0250g134</name>
</gene>
<name>A0A016SC65_9BILA</name>
<evidence type="ECO:0000313" key="1">
    <source>
        <dbReference type="EMBL" id="EYB88225.1"/>
    </source>
</evidence>
<accession>A0A016SC65</accession>
<proteinExistence type="predicted"/>
<evidence type="ECO:0000313" key="2">
    <source>
        <dbReference type="Proteomes" id="UP000024635"/>
    </source>
</evidence>
<dbReference type="AlphaFoldDB" id="A0A016SC65"/>
<dbReference type="Proteomes" id="UP000024635">
    <property type="component" value="Unassembled WGS sequence"/>
</dbReference>
<keyword evidence="2" id="KW-1185">Reference proteome</keyword>
<comment type="caution">
    <text evidence="1">The sequence shown here is derived from an EMBL/GenBank/DDBJ whole genome shotgun (WGS) entry which is preliminary data.</text>
</comment>
<dbReference type="EMBL" id="JARK01001586">
    <property type="protein sequence ID" value="EYB88225.1"/>
    <property type="molecule type" value="Genomic_DNA"/>
</dbReference>